<evidence type="ECO:0000256" key="4">
    <source>
        <dbReference type="PIRSR" id="PIRSR603782-2"/>
    </source>
</evidence>
<dbReference type="PANTHER" id="PTHR12151">
    <property type="entry name" value="ELECTRON TRANSPORT PROTIN SCO1/SENC FAMILY MEMBER"/>
    <property type="match status" value="1"/>
</dbReference>
<evidence type="ECO:0000256" key="2">
    <source>
        <dbReference type="ARBA" id="ARBA00023008"/>
    </source>
</evidence>
<keyword evidence="3" id="KW-0479">Metal-binding</keyword>
<feature type="binding site" evidence="3">
    <location>
        <position position="72"/>
    </location>
    <ligand>
        <name>Cu cation</name>
        <dbReference type="ChEBI" id="CHEBI:23378"/>
    </ligand>
</feature>
<proteinExistence type="inferred from homology"/>
<dbReference type="Gene3D" id="3.40.30.10">
    <property type="entry name" value="Glutaredoxin"/>
    <property type="match status" value="1"/>
</dbReference>
<reference evidence="6" key="1">
    <citation type="submission" date="2022-01" db="EMBL/GenBank/DDBJ databases">
        <authorList>
            <person name="Jo J.-H."/>
            <person name="Im W.-T."/>
        </authorList>
    </citation>
    <scope>NUCLEOTIDE SEQUENCE</scope>
    <source>
        <strain evidence="6">G124</strain>
    </source>
</reference>
<keyword evidence="2 3" id="KW-0186">Copper</keyword>
<evidence type="ECO:0000313" key="6">
    <source>
        <dbReference type="EMBL" id="MCF2513557.1"/>
    </source>
</evidence>
<keyword evidence="4" id="KW-1015">Disulfide bond</keyword>
<accession>A0A9X1QK97</accession>
<keyword evidence="7" id="KW-1185">Reference proteome</keyword>
<dbReference type="Proteomes" id="UP001139410">
    <property type="component" value="Unassembled WGS sequence"/>
</dbReference>
<organism evidence="6 7">
    <name type="scientific">Sphingomonas cremea</name>
    <dbReference type="NCBI Taxonomy" id="2904799"/>
    <lineage>
        <taxon>Bacteria</taxon>
        <taxon>Pseudomonadati</taxon>
        <taxon>Pseudomonadota</taxon>
        <taxon>Alphaproteobacteria</taxon>
        <taxon>Sphingomonadales</taxon>
        <taxon>Sphingomonadaceae</taxon>
        <taxon>Sphingomonas</taxon>
    </lineage>
</organism>
<protein>
    <submittedName>
        <fullName evidence="6">SCO family protein</fullName>
    </submittedName>
</protein>
<evidence type="ECO:0000313" key="7">
    <source>
        <dbReference type="Proteomes" id="UP001139410"/>
    </source>
</evidence>
<gene>
    <name evidence="6" type="ORF">LVY65_00525</name>
</gene>
<dbReference type="InterPro" id="IPR036249">
    <property type="entry name" value="Thioredoxin-like_sf"/>
</dbReference>
<dbReference type="RefSeq" id="WP_235066066.1">
    <property type="nucleotide sequence ID" value="NZ_JAKFGM010000001.1"/>
</dbReference>
<comment type="caution">
    <text evidence="6">The sequence shown here is derived from an EMBL/GenBank/DDBJ whole genome shotgun (WGS) entry which is preliminary data.</text>
</comment>
<dbReference type="EMBL" id="JAKFGM010000001">
    <property type="protein sequence ID" value="MCF2513557.1"/>
    <property type="molecule type" value="Genomic_DNA"/>
</dbReference>
<feature type="domain" description="Thioredoxin" evidence="5">
    <location>
        <begin position="34"/>
        <end position="195"/>
    </location>
</feature>
<feature type="disulfide bond" description="Redox-active" evidence="4">
    <location>
        <begin position="72"/>
        <end position="76"/>
    </location>
</feature>
<evidence type="ECO:0000256" key="1">
    <source>
        <dbReference type="ARBA" id="ARBA00010996"/>
    </source>
</evidence>
<dbReference type="SUPFAM" id="SSF52833">
    <property type="entry name" value="Thioredoxin-like"/>
    <property type="match status" value="1"/>
</dbReference>
<dbReference type="GO" id="GO:0046872">
    <property type="term" value="F:metal ion binding"/>
    <property type="evidence" value="ECO:0007669"/>
    <property type="project" value="UniProtKB-KW"/>
</dbReference>
<evidence type="ECO:0000256" key="3">
    <source>
        <dbReference type="PIRSR" id="PIRSR603782-1"/>
    </source>
</evidence>
<sequence>MTRLRLVLWVMVALAAVGALSLVLQSRSPTVRETALGTIGGPFTLTGSDGKPFNSATLNGRPAAIFFGFTHCPDVCPTTLARLVKLRRQLGKGDDALSIVFISVDPERDGPAEVGSYAELFDAPVVGLTGSPADIEKVKKQFGVYSAKAPLPGGNYSVDHTATVFLLDSNGAFVATLSPQEGDTVALDKLRRIAA</sequence>
<comment type="similarity">
    <text evidence="1">Belongs to the SCO1/2 family.</text>
</comment>
<dbReference type="Pfam" id="PF02630">
    <property type="entry name" value="SCO1-SenC"/>
    <property type="match status" value="1"/>
</dbReference>
<dbReference type="FunFam" id="3.40.30.10:FF:000013">
    <property type="entry name" value="Blast:Protein SCO1 homolog, mitochondrial"/>
    <property type="match status" value="1"/>
</dbReference>
<dbReference type="InterPro" id="IPR013766">
    <property type="entry name" value="Thioredoxin_domain"/>
</dbReference>
<dbReference type="PANTHER" id="PTHR12151:SF25">
    <property type="entry name" value="LINALOOL DEHYDRATASE_ISOMERASE DOMAIN-CONTAINING PROTEIN"/>
    <property type="match status" value="1"/>
</dbReference>
<dbReference type="PROSITE" id="PS51352">
    <property type="entry name" value="THIOREDOXIN_2"/>
    <property type="match status" value="1"/>
</dbReference>
<dbReference type="InterPro" id="IPR003782">
    <property type="entry name" value="SCO1/SenC"/>
</dbReference>
<feature type="binding site" evidence="3">
    <location>
        <position position="160"/>
    </location>
    <ligand>
        <name>Cu cation</name>
        <dbReference type="ChEBI" id="CHEBI:23378"/>
    </ligand>
</feature>
<feature type="binding site" evidence="3">
    <location>
        <position position="76"/>
    </location>
    <ligand>
        <name>Cu cation</name>
        <dbReference type="ChEBI" id="CHEBI:23378"/>
    </ligand>
</feature>
<evidence type="ECO:0000259" key="5">
    <source>
        <dbReference type="PROSITE" id="PS51352"/>
    </source>
</evidence>
<dbReference type="CDD" id="cd02968">
    <property type="entry name" value="SCO"/>
    <property type="match status" value="1"/>
</dbReference>
<name>A0A9X1QK97_9SPHN</name>
<dbReference type="AlphaFoldDB" id="A0A9X1QK97"/>